<evidence type="ECO:0000256" key="7">
    <source>
        <dbReference type="ARBA" id="ARBA00023306"/>
    </source>
</evidence>
<dbReference type="GO" id="GO:0051301">
    <property type="term" value="P:cell division"/>
    <property type="evidence" value="ECO:0007669"/>
    <property type="project" value="UniProtKB-KW"/>
</dbReference>
<sequence>MPRYCPLRTLKESLIPDVIEHDNWIIKLKALKFYALCCLVDKTIVPTGIQIFTALIYSYSRGEKFEKEILQLCLYAVSDLLTLYGTTIGESSENGVNLSEGTDEDHLQVFAESSITEIVEALLAIINNQKNENSVKEWAYLALCKLVSNRIIKCASLISLLILKWCKPEADPNLVNIIGHTLQKIARISEYSRSLQEASMLTLDTLLNDTAGHPADQMIKEDVIKFLVALCKTSPKHMEIQAALGTDLCLMIRDCDDTKTQTLLSKLLLMVDIPQDAPFLEHIMELCDEIKDNVTSKQVRVNISKFVTLLHRKYEKMILNVGADEMPVSDEQSDDEVEAMEDED</sequence>
<evidence type="ECO:0000256" key="3">
    <source>
        <dbReference type="ARBA" id="ARBA00022454"/>
    </source>
</evidence>
<evidence type="ECO:0000256" key="2">
    <source>
        <dbReference type="ARBA" id="ARBA00006533"/>
    </source>
</evidence>
<dbReference type="GO" id="GO:0007076">
    <property type="term" value="P:mitotic chromosome condensation"/>
    <property type="evidence" value="ECO:0007669"/>
    <property type="project" value="InterPro"/>
</dbReference>
<keyword evidence="7" id="KW-0131">Cell cycle</keyword>
<keyword evidence="4" id="KW-0132">Cell division</keyword>
<comment type="similarity">
    <text evidence="2">Belongs to the CND3 (condensin subunit 3) family.</text>
</comment>
<feature type="region of interest" description="Disordered" evidence="8">
    <location>
        <begin position="325"/>
        <end position="344"/>
    </location>
</feature>
<keyword evidence="5" id="KW-0498">Mitosis</keyword>
<evidence type="ECO:0000313" key="11">
    <source>
        <dbReference type="Proteomes" id="UP000410492"/>
    </source>
</evidence>
<accession>A0A653BSU1</accession>
<evidence type="ECO:0000256" key="4">
    <source>
        <dbReference type="ARBA" id="ARBA00022618"/>
    </source>
</evidence>
<dbReference type="GO" id="GO:0000793">
    <property type="term" value="C:condensed chromosome"/>
    <property type="evidence" value="ECO:0007669"/>
    <property type="project" value="TreeGrafter"/>
</dbReference>
<dbReference type="OrthoDB" id="27187at2759"/>
<evidence type="ECO:0000256" key="1">
    <source>
        <dbReference type="ARBA" id="ARBA00004286"/>
    </source>
</evidence>
<dbReference type="PANTHER" id="PTHR14418:SF5">
    <property type="entry name" value="CONDENSIN COMPLEX SUBUNIT 3"/>
    <property type="match status" value="1"/>
</dbReference>
<dbReference type="Pfam" id="PF12719">
    <property type="entry name" value="Cnd3"/>
    <property type="match status" value="1"/>
</dbReference>
<name>A0A653BSU1_CALMS</name>
<evidence type="ECO:0000259" key="9">
    <source>
        <dbReference type="Pfam" id="PF12719"/>
    </source>
</evidence>
<organism evidence="10 11">
    <name type="scientific">Callosobruchus maculatus</name>
    <name type="common">Southern cowpea weevil</name>
    <name type="synonym">Pulse bruchid</name>
    <dbReference type="NCBI Taxonomy" id="64391"/>
    <lineage>
        <taxon>Eukaryota</taxon>
        <taxon>Metazoa</taxon>
        <taxon>Ecdysozoa</taxon>
        <taxon>Arthropoda</taxon>
        <taxon>Hexapoda</taxon>
        <taxon>Insecta</taxon>
        <taxon>Pterygota</taxon>
        <taxon>Neoptera</taxon>
        <taxon>Endopterygota</taxon>
        <taxon>Coleoptera</taxon>
        <taxon>Polyphaga</taxon>
        <taxon>Cucujiformia</taxon>
        <taxon>Chrysomeloidea</taxon>
        <taxon>Chrysomelidae</taxon>
        <taxon>Bruchinae</taxon>
        <taxon>Bruchini</taxon>
        <taxon>Callosobruchus</taxon>
    </lineage>
</organism>
<dbReference type="InterPro" id="IPR011989">
    <property type="entry name" value="ARM-like"/>
</dbReference>
<evidence type="ECO:0000256" key="5">
    <source>
        <dbReference type="ARBA" id="ARBA00022776"/>
    </source>
</evidence>
<dbReference type="GO" id="GO:0005737">
    <property type="term" value="C:cytoplasm"/>
    <property type="evidence" value="ECO:0007669"/>
    <property type="project" value="TreeGrafter"/>
</dbReference>
<evidence type="ECO:0000256" key="8">
    <source>
        <dbReference type="SAM" id="MobiDB-lite"/>
    </source>
</evidence>
<protein>
    <recommendedName>
        <fullName evidence="9">Nuclear condensin complex subunit 3 C-terminal domain-containing protein</fullName>
    </recommendedName>
</protein>
<proteinExistence type="inferred from homology"/>
<dbReference type="Gene3D" id="1.25.10.10">
    <property type="entry name" value="Leucine-rich Repeat Variant"/>
    <property type="match status" value="1"/>
</dbReference>
<dbReference type="InterPro" id="IPR016024">
    <property type="entry name" value="ARM-type_fold"/>
</dbReference>
<dbReference type="InterPro" id="IPR027165">
    <property type="entry name" value="CND3"/>
</dbReference>
<evidence type="ECO:0000313" key="10">
    <source>
        <dbReference type="EMBL" id="VEN38649.1"/>
    </source>
</evidence>
<dbReference type="Proteomes" id="UP000410492">
    <property type="component" value="Unassembled WGS sequence"/>
</dbReference>
<keyword evidence="11" id="KW-1185">Reference proteome</keyword>
<dbReference type="SUPFAM" id="SSF48371">
    <property type="entry name" value="ARM repeat"/>
    <property type="match status" value="1"/>
</dbReference>
<dbReference type="AlphaFoldDB" id="A0A653BSU1"/>
<dbReference type="PANTHER" id="PTHR14418">
    <property type="entry name" value="CONDENSIN COMPLEX SUBUNIT 3-RELATED"/>
    <property type="match status" value="1"/>
</dbReference>
<feature type="compositionally biased region" description="Acidic residues" evidence="8">
    <location>
        <begin position="327"/>
        <end position="344"/>
    </location>
</feature>
<comment type="subcellular location">
    <subcellularLocation>
        <location evidence="1">Chromosome</location>
    </subcellularLocation>
</comment>
<gene>
    <name evidence="10" type="ORF">CALMAC_LOCUS3466</name>
</gene>
<dbReference type="EMBL" id="CAACVG010004800">
    <property type="protein sequence ID" value="VEN38649.1"/>
    <property type="molecule type" value="Genomic_DNA"/>
</dbReference>
<keyword evidence="6" id="KW-0226">DNA condensation</keyword>
<feature type="domain" description="Nuclear condensin complex subunit 3 C-terminal" evidence="9">
    <location>
        <begin position="7"/>
        <end position="273"/>
    </location>
</feature>
<dbReference type="InterPro" id="IPR025977">
    <property type="entry name" value="Cnd3_C"/>
</dbReference>
<reference evidence="10 11" key="1">
    <citation type="submission" date="2019-01" db="EMBL/GenBank/DDBJ databases">
        <authorList>
            <person name="Sayadi A."/>
        </authorList>
    </citation>
    <scope>NUCLEOTIDE SEQUENCE [LARGE SCALE GENOMIC DNA]</scope>
</reference>
<evidence type="ECO:0000256" key="6">
    <source>
        <dbReference type="ARBA" id="ARBA00023067"/>
    </source>
</evidence>
<keyword evidence="3" id="KW-0158">Chromosome</keyword>
<dbReference type="GO" id="GO:0000796">
    <property type="term" value="C:condensin complex"/>
    <property type="evidence" value="ECO:0007669"/>
    <property type="project" value="InterPro"/>
</dbReference>